<evidence type="ECO:0000313" key="2">
    <source>
        <dbReference type="EMBL" id="OWZ83209.1"/>
    </source>
</evidence>
<dbReference type="RefSeq" id="WP_089024113.1">
    <property type="nucleotide sequence ID" value="NZ_NIQC01000024.1"/>
</dbReference>
<evidence type="ECO:0000256" key="1">
    <source>
        <dbReference type="SAM" id="Phobius"/>
    </source>
</evidence>
<feature type="transmembrane region" description="Helical" evidence="1">
    <location>
        <begin position="83"/>
        <end position="101"/>
    </location>
</feature>
<dbReference type="AlphaFoldDB" id="A0A226BYD1"/>
<organism evidence="2 3">
    <name type="scientific">Natranaerobius trueperi</name>
    <dbReference type="NCBI Taxonomy" id="759412"/>
    <lineage>
        <taxon>Bacteria</taxon>
        <taxon>Bacillati</taxon>
        <taxon>Bacillota</taxon>
        <taxon>Clostridia</taxon>
        <taxon>Natranaerobiales</taxon>
        <taxon>Natranaerobiaceae</taxon>
        <taxon>Natranaerobius</taxon>
    </lineage>
</organism>
<keyword evidence="1" id="KW-0812">Transmembrane</keyword>
<keyword evidence="1" id="KW-0472">Membrane</keyword>
<dbReference type="Proteomes" id="UP000214588">
    <property type="component" value="Unassembled WGS sequence"/>
</dbReference>
<dbReference type="EMBL" id="NIQC01000024">
    <property type="protein sequence ID" value="OWZ83209.1"/>
    <property type="molecule type" value="Genomic_DNA"/>
</dbReference>
<reference evidence="2 3" key="1">
    <citation type="submission" date="2017-06" db="EMBL/GenBank/DDBJ databases">
        <title>Draft Genome Sequence of Natranaerobius trueperi halophilic, alkalithermophilic bacteria from soda lakes.</title>
        <authorList>
            <person name="Zhao B."/>
        </authorList>
    </citation>
    <scope>NUCLEOTIDE SEQUENCE [LARGE SCALE GENOMIC DNA]</scope>
    <source>
        <strain evidence="2 3">DSM 18760</strain>
    </source>
</reference>
<evidence type="ECO:0008006" key="4">
    <source>
        <dbReference type="Google" id="ProtNLM"/>
    </source>
</evidence>
<protein>
    <recommendedName>
        <fullName evidence="4">VanZ-like domain-containing protein</fullName>
    </recommendedName>
</protein>
<evidence type="ECO:0000313" key="3">
    <source>
        <dbReference type="Proteomes" id="UP000214588"/>
    </source>
</evidence>
<proteinExistence type="predicted"/>
<name>A0A226BYD1_9FIRM</name>
<dbReference type="OrthoDB" id="1069342at2"/>
<feature type="transmembrane region" description="Helical" evidence="1">
    <location>
        <begin position="113"/>
        <end position="131"/>
    </location>
</feature>
<feature type="transmembrane region" description="Helical" evidence="1">
    <location>
        <begin position="57"/>
        <end position="77"/>
    </location>
</feature>
<keyword evidence="1" id="KW-1133">Transmembrane helix</keyword>
<sequence length="138" mass="15659">MLLKFLLVAVPLLIGSSIYIGWRPENLIMFSWFELLGISELIAYFRSLLSNYDIPNWILYWVPNGTWTFSFTAALAFNNLRKIWLIVPVLAGISIEIGQYINYLRGTFCFGDVFAHIIGSLLALVAIRIVLSNNKGVL</sequence>
<comment type="caution">
    <text evidence="2">The sequence shown here is derived from an EMBL/GenBank/DDBJ whole genome shotgun (WGS) entry which is preliminary data.</text>
</comment>
<keyword evidence="3" id="KW-1185">Reference proteome</keyword>
<accession>A0A226BYD1</accession>
<gene>
    <name evidence="2" type="ORF">CDO51_09940</name>
</gene>